<name>A0ABD3NTC4_9STRA</name>
<protein>
    <recommendedName>
        <fullName evidence="1">Integrator complex subunit 7 helical bundle domain-containing protein</fullName>
    </recommendedName>
</protein>
<comment type="caution">
    <text evidence="2">The sequence shown here is derived from an EMBL/GenBank/DDBJ whole genome shotgun (WGS) entry which is preliminary data.</text>
</comment>
<reference evidence="2 3" key="1">
    <citation type="submission" date="2024-10" db="EMBL/GenBank/DDBJ databases">
        <title>Updated reference genomes for cyclostephanoid diatoms.</title>
        <authorList>
            <person name="Roberts W.R."/>
            <person name="Alverson A.J."/>
        </authorList>
    </citation>
    <scope>NUCLEOTIDE SEQUENCE [LARGE SCALE GENOMIC DNA]</scope>
    <source>
        <strain evidence="2 3">AJA010-31</strain>
    </source>
</reference>
<organism evidence="2 3">
    <name type="scientific">Cyclotella atomus</name>
    <dbReference type="NCBI Taxonomy" id="382360"/>
    <lineage>
        <taxon>Eukaryota</taxon>
        <taxon>Sar</taxon>
        <taxon>Stramenopiles</taxon>
        <taxon>Ochrophyta</taxon>
        <taxon>Bacillariophyta</taxon>
        <taxon>Coscinodiscophyceae</taxon>
        <taxon>Thalassiosirophycidae</taxon>
        <taxon>Stephanodiscales</taxon>
        <taxon>Stephanodiscaceae</taxon>
        <taxon>Cyclotella</taxon>
    </lineage>
</organism>
<proteinExistence type="predicted"/>
<sequence>MIDAADLTYADIRLQYVLPLLDEIIQKSGLAGIVTNIEKLPSDPSNSSTLTGTLFDDIAADGRDCSCNTKSSHSTGSGSSIRCYHEIIEEASALSMYMTSREVALIAAVTTSCFLSFLLPQCNFTTFLRGYFQTEIQPLDARLAAALEHYSDSYVRLYSHPGPRNKSLIGEWDDMITSVPFFRFVQSGLGSYVATGRAFQSPNMNTNDDVSLLAGADLLRLLAMAVSPDQCKSNEAGNTGSKEDANLLAYSTFPYAFHLVYTDRVRLIKLCAEDLVIPENDEEDAASASMHETKKLSSSIHELRNSLFDFASYNAQSEKDACLAYKAIVHILVREGNSSSVQAEFNRLVDVLLRSKSKEVVASLTVSLSDLIKQYNGSRYYADGNFTREALVLLTKCIHDRVVTNQDQGAAHQEQEPVEIIERQKKEWDPFHVIALLEVTSTLFYFILDVGVLKKMAGESFSQEAIDGSKIELDAKFQLLRDVSTLLPCPMNTLVVEAAAKLLALAFAWDESYLSEMANIKHIFFCTKKCIENLVSNAERGKMPVINSLKGVIYTVSRRSETYAFNLISYCSNQVMLGGVVSIISSVQPQLASRFADQSCMNLTHVGTLDRVLTQLSNTMTYNSKQLKFVLVEELLKDNNINKWALYQLVRHCFVTCNFGVAHQILEKHLVQQSIQQSNFLWLGGLVRLSEAEDMLRSEGYCAIPLSLSLIGTCHSIISSLAAVNAVKSKEYPFGSIRPFEFQLNLLGLRAEFLQLVKDTRCTCMDYMLTSNSCNARTTLHIRNLSRCFNLLASQYMKIYRIFGLHYCQQSRSALRGLISMCSFFGEMFDLVFASKGMPTDQEQNVQSTIPSCNKNHPMGILLSRLRLGASKAKDSLHPIEPKVILDSVDVLLRCPVPFPSSFFVVKPIPMIHSAIVNGHELIDVYPGVPIKLVIAGIIPDEFVSSAKMPFYQIVAWSSVRYEGRLVDDEDDANDNMSNGGDDMMKGARLRSKSDAVANILPGRKFILRIELDPIEEGYHSVNIQLGCRDICCGEWFMPTQNELKAIVRVNDS</sequence>
<dbReference type="Pfam" id="PF24437">
    <property type="entry name" value="INTS7_HB"/>
    <property type="match status" value="1"/>
</dbReference>
<feature type="domain" description="Integrator complex subunit 7 helical bundle" evidence="1">
    <location>
        <begin position="661"/>
        <end position="766"/>
    </location>
</feature>
<evidence type="ECO:0000259" key="1">
    <source>
        <dbReference type="Pfam" id="PF24437"/>
    </source>
</evidence>
<dbReference type="EMBL" id="JALLPJ020000956">
    <property type="protein sequence ID" value="KAL3779059.1"/>
    <property type="molecule type" value="Genomic_DNA"/>
</dbReference>
<keyword evidence="3" id="KW-1185">Reference proteome</keyword>
<accession>A0ABD3NTC4</accession>
<dbReference type="InterPro" id="IPR056517">
    <property type="entry name" value="INTS7_HB"/>
</dbReference>
<dbReference type="AlphaFoldDB" id="A0ABD3NTC4"/>
<dbReference type="Proteomes" id="UP001530400">
    <property type="component" value="Unassembled WGS sequence"/>
</dbReference>
<evidence type="ECO:0000313" key="2">
    <source>
        <dbReference type="EMBL" id="KAL3779059.1"/>
    </source>
</evidence>
<gene>
    <name evidence="2" type="ORF">ACHAWO_000689</name>
</gene>
<evidence type="ECO:0000313" key="3">
    <source>
        <dbReference type="Proteomes" id="UP001530400"/>
    </source>
</evidence>